<dbReference type="AlphaFoldDB" id="A0A7K3NQD1"/>
<evidence type="ECO:0000313" key="2">
    <source>
        <dbReference type="EMBL" id="NDY58420.1"/>
    </source>
</evidence>
<protein>
    <submittedName>
        <fullName evidence="2">Uncharacterized protein</fullName>
    </submittedName>
</protein>
<keyword evidence="3" id="KW-1185">Reference proteome</keyword>
<dbReference type="EMBL" id="JAAGRQ010000100">
    <property type="protein sequence ID" value="NDY58420.1"/>
    <property type="molecule type" value="Genomic_DNA"/>
</dbReference>
<sequence>MRKIVPQAVQAGGFTSFHADMGGLLHLMRRTMAENGPLPEGGVLAEQVFLGQGYELRLVCRQGGARPILACMEKPVPHQVSLGRLDKDGRVRVSSYGLRLFYDFLAELEVLDRFCLDLEKALTLHQCGGGPPGTGGEGMPRPGNGGRSALH</sequence>
<dbReference type="Proteomes" id="UP000469724">
    <property type="component" value="Unassembled WGS sequence"/>
</dbReference>
<gene>
    <name evidence="2" type="ORF">G3N56_16935</name>
</gene>
<accession>A0A7K3NQD1</accession>
<feature type="region of interest" description="Disordered" evidence="1">
    <location>
        <begin position="127"/>
        <end position="151"/>
    </location>
</feature>
<reference evidence="2 3" key="1">
    <citation type="submission" date="2020-02" db="EMBL/GenBank/DDBJ databases">
        <title>Comparative genomics of sulfur disproportionating microorganisms.</title>
        <authorList>
            <person name="Ward L.M."/>
            <person name="Bertran E."/>
            <person name="Johnston D.T."/>
        </authorList>
    </citation>
    <scope>NUCLEOTIDE SEQUENCE [LARGE SCALE GENOMIC DNA]</scope>
    <source>
        <strain evidence="2 3">DSM 3696</strain>
    </source>
</reference>
<dbReference type="RefSeq" id="WP_163303493.1">
    <property type="nucleotide sequence ID" value="NZ_JAAGRQ010000100.1"/>
</dbReference>
<name>A0A7K3NQD1_9BACT</name>
<comment type="caution">
    <text evidence="2">The sequence shown here is derived from an EMBL/GenBank/DDBJ whole genome shotgun (WGS) entry which is preliminary data.</text>
</comment>
<evidence type="ECO:0000313" key="3">
    <source>
        <dbReference type="Proteomes" id="UP000469724"/>
    </source>
</evidence>
<proteinExistence type="predicted"/>
<evidence type="ECO:0000256" key="1">
    <source>
        <dbReference type="SAM" id="MobiDB-lite"/>
    </source>
</evidence>
<organism evidence="2 3">
    <name type="scientific">Desulfolutivibrio sulfodismutans</name>
    <dbReference type="NCBI Taxonomy" id="63561"/>
    <lineage>
        <taxon>Bacteria</taxon>
        <taxon>Pseudomonadati</taxon>
        <taxon>Thermodesulfobacteriota</taxon>
        <taxon>Desulfovibrionia</taxon>
        <taxon>Desulfovibrionales</taxon>
        <taxon>Desulfovibrionaceae</taxon>
        <taxon>Desulfolutivibrio</taxon>
    </lineage>
</organism>